<dbReference type="EnsemblMetazoa" id="tetur70g00020.1">
    <property type="protein sequence ID" value="tetur70g00020.1"/>
    <property type="gene ID" value="tetur70g00020"/>
</dbReference>
<feature type="compositionally biased region" description="Polar residues" evidence="1">
    <location>
        <begin position="13"/>
        <end position="23"/>
    </location>
</feature>
<dbReference type="HOGENOM" id="CLU_967493_0_0_1"/>
<evidence type="ECO:0000256" key="1">
    <source>
        <dbReference type="SAM" id="MobiDB-lite"/>
    </source>
</evidence>
<feature type="region of interest" description="Disordered" evidence="1">
    <location>
        <begin position="1"/>
        <end position="69"/>
    </location>
</feature>
<dbReference type="AlphaFoldDB" id="T1L6D5"/>
<organism evidence="2 3">
    <name type="scientific">Tetranychus urticae</name>
    <name type="common">Two-spotted spider mite</name>
    <dbReference type="NCBI Taxonomy" id="32264"/>
    <lineage>
        <taxon>Eukaryota</taxon>
        <taxon>Metazoa</taxon>
        <taxon>Ecdysozoa</taxon>
        <taxon>Arthropoda</taxon>
        <taxon>Chelicerata</taxon>
        <taxon>Arachnida</taxon>
        <taxon>Acari</taxon>
        <taxon>Acariformes</taxon>
        <taxon>Trombidiformes</taxon>
        <taxon>Prostigmata</taxon>
        <taxon>Eleutherengona</taxon>
        <taxon>Raphignathae</taxon>
        <taxon>Tetranychoidea</taxon>
        <taxon>Tetranychidae</taxon>
        <taxon>Tetranychus</taxon>
    </lineage>
</organism>
<feature type="compositionally biased region" description="Acidic residues" evidence="1">
    <location>
        <begin position="31"/>
        <end position="49"/>
    </location>
</feature>
<sequence length="288" mass="32535">MLSGGENEVAASPASSTTSNQLQIDERTTNEENDQEMNDQEGGQEDEQDGGQGNEQSAIDNESTPSTSTGRIRHLGLLQFQKSTPKGPVFCRVGCTKSLWKVKKIIGVWVSNTGNALIKFKWGKMFCTPESMHDMGDLDQYPQLTKEEVVEDAECYEEAEAAAIEEVKKHPIVFQCDYCNGTFNALKGLKEHLFGVVREGNGKNRYRVVSCPQRFARDKVTGYERLKCPVKLNQNHPVKKKVWAWVYCQDDSLVKPNGDFDVPPNIQAEWDKEFNKPKLVRKSQRNKK</sequence>
<proteinExistence type="predicted"/>
<reference evidence="2" key="2">
    <citation type="submission" date="2015-06" db="UniProtKB">
        <authorList>
            <consortium name="EnsemblMetazoa"/>
        </authorList>
    </citation>
    <scope>IDENTIFICATION</scope>
</reference>
<name>T1L6D5_TETUR</name>
<reference evidence="3" key="1">
    <citation type="submission" date="2011-08" db="EMBL/GenBank/DDBJ databases">
        <authorList>
            <person name="Rombauts S."/>
        </authorList>
    </citation>
    <scope>NUCLEOTIDE SEQUENCE</scope>
    <source>
        <strain evidence="3">London</strain>
    </source>
</reference>
<evidence type="ECO:0008006" key="4">
    <source>
        <dbReference type="Google" id="ProtNLM"/>
    </source>
</evidence>
<dbReference type="EMBL" id="CAEY01001829">
    <property type="status" value="NOT_ANNOTATED_CDS"/>
    <property type="molecule type" value="Genomic_DNA"/>
</dbReference>
<keyword evidence="3" id="KW-1185">Reference proteome</keyword>
<protein>
    <recommendedName>
        <fullName evidence="4">C2H2-type domain-containing protein</fullName>
    </recommendedName>
</protein>
<accession>T1L6D5</accession>
<evidence type="ECO:0000313" key="2">
    <source>
        <dbReference type="EnsemblMetazoa" id="tetur70g00020.1"/>
    </source>
</evidence>
<feature type="compositionally biased region" description="Polar residues" evidence="1">
    <location>
        <begin position="57"/>
        <end position="69"/>
    </location>
</feature>
<evidence type="ECO:0000313" key="3">
    <source>
        <dbReference type="Proteomes" id="UP000015104"/>
    </source>
</evidence>
<dbReference type="Proteomes" id="UP000015104">
    <property type="component" value="Unassembled WGS sequence"/>
</dbReference>